<gene>
    <name evidence="2" type="ORF">Tco_0773867</name>
</gene>
<reference evidence="2" key="1">
    <citation type="journal article" date="2022" name="Int. J. Mol. Sci.">
        <title>Draft Genome of Tanacetum Coccineum: Genomic Comparison of Closely Related Tanacetum-Family Plants.</title>
        <authorList>
            <person name="Yamashiro T."/>
            <person name="Shiraishi A."/>
            <person name="Nakayama K."/>
            <person name="Satake H."/>
        </authorList>
    </citation>
    <scope>NUCLEOTIDE SEQUENCE</scope>
</reference>
<evidence type="ECO:0000313" key="3">
    <source>
        <dbReference type="Proteomes" id="UP001151760"/>
    </source>
</evidence>
<evidence type="ECO:0000313" key="2">
    <source>
        <dbReference type="EMBL" id="GJS91231.1"/>
    </source>
</evidence>
<name>A0ABQ4ZPI2_9ASTR</name>
<organism evidence="2 3">
    <name type="scientific">Tanacetum coccineum</name>
    <dbReference type="NCBI Taxonomy" id="301880"/>
    <lineage>
        <taxon>Eukaryota</taxon>
        <taxon>Viridiplantae</taxon>
        <taxon>Streptophyta</taxon>
        <taxon>Embryophyta</taxon>
        <taxon>Tracheophyta</taxon>
        <taxon>Spermatophyta</taxon>
        <taxon>Magnoliopsida</taxon>
        <taxon>eudicotyledons</taxon>
        <taxon>Gunneridae</taxon>
        <taxon>Pentapetalae</taxon>
        <taxon>asterids</taxon>
        <taxon>campanulids</taxon>
        <taxon>Asterales</taxon>
        <taxon>Asteraceae</taxon>
        <taxon>Asteroideae</taxon>
        <taxon>Anthemideae</taxon>
        <taxon>Anthemidinae</taxon>
        <taxon>Tanacetum</taxon>
    </lineage>
</organism>
<evidence type="ECO:0000256" key="1">
    <source>
        <dbReference type="SAM" id="MobiDB-lite"/>
    </source>
</evidence>
<feature type="compositionally biased region" description="Acidic residues" evidence="1">
    <location>
        <begin position="124"/>
        <end position="133"/>
    </location>
</feature>
<proteinExistence type="predicted"/>
<accession>A0ABQ4ZPI2</accession>
<reference evidence="2" key="2">
    <citation type="submission" date="2022-01" db="EMBL/GenBank/DDBJ databases">
        <authorList>
            <person name="Yamashiro T."/>
            <person name="Shiraishi A."/>
            <person name="Satake H."/>
            <person name="Nakayama K."/>
        </authorList>
    </citation>
    <scope>NUCLEOTIDE SEQUENCE</scope>
</reference>
<sequence>MDYEVAPQVIFRCIVEIFGVLQHASSSGVHEGTGVTPGVPDVPDYESDDEQISWKSCEEEYDDKVNVSEHDDDDDDERTKSDNDGEDFVHPKFSTHDDEARQEEVNEEDILDPGVQTPSHVESTDDDNSDEEV</sequence>
<feature type="region of interest" description="Disordered" evidence="1">
    <location>
        <begin position="25"/>
        <end position="133"/>
    </location>
</feature>
<comment type="caution">
    <text evidence="2">The sequence shown here is derived from an EMBL/GenBank/DDBJ whole genome shotgun (WGS) entry which is preliminary data.</text>
</comment>
<dbReference type="Proteomes" id="UP001151760">
    <property type="component" value="Unassembled WGS sequence"/>
</dbReference>
<feature type="compositionally biased region" description="Basic and acidic residues" evidence="1">
    <location>
        <begin position="77"/>
        <end position="104"/>
    </location>
</feature>
<protein>
    <submittedName>
        <fullName evidence="2">Uncharacterized protein</fullName>
    </submittedName>
</protein>
<dbReference type="EMBL" id="BQNB010011489">
    <property type="protein sequence ID" value="GJS91231.1"/>
    <property type="molecule type" value="Genomic_DNA"/>
</dbReference>
<keyword evidence="3" id="KW-1185">Reference proteome</keyword>